<dbReference type="VEuPathDB" id="FungiDB:F4678DRAFT_474320"/>
<dbReference type="PANTHER" id="PTHR36978">
    <property type="entry name" value="P-LOOP CONTAINING NUCLEOTIDE TRIPHOSPHATE HYDROLASE"/>
    <property type="match status" value="1"/>
</dbReference>
<keyword evidence="1" id="KW-0472">Membrane</keyword>
<dbReference type="InterPro" id="IPR040632">
    <property type="entry name" value="Sulfotransfer_4"/>
</dbReference>
<dbReference type="Proteomes" id="UP001148614">
    <property type="component" value="Unassembled WGS sequence"/>
</dbReference>
<dbReference type="AlphaFoldDB" id="A0A9W8NH70"/>
<proteinExistence type="predicted"/>
<keyword evidence="1" id="KW-0812">Transmembrane</keyword>
<keyword evidence="1" id="KW-1133">Transmembrane helix</keyword>
<reference evidence="2" key="1">
    <citation type="submission" date="2022-07" db="EMBL/GenBank/DDBJ databases">
        <title>Genome Sequence of Xylaria arbuscula.</title>
        <authorList>
            <person name="Buettner E."/>
        </authorList>
    </citation>
    <scope>NUCLEOTIDE SEQUENCE</scope>
    <source>
        <strain evidence="2">VT107</strain>
    </source>
</reference>
<evidence type="ECO:0000313" key="2">
    <source>
        <dbReference type="EMBL" id="KAJ3575520.1"/>
    </source>
</evidence>
<evidence type="ECO:0000313" key="3">
    <source>
        <dbReference type="Proteomes" id="UP001148614"/>
    </source>
</evidence>
<gene>
    <name evidence="2" type="ORF">NPX13_g4004</name>
</gene>
<dbReference type="EMBL" id="JANPWZ010000536">
    <property type="protein sequence ID" value="KAJ3575520.1"/>
    <property type="molecule type" value="Genomic_DNA"/>
</dbReference>
<dbReference type="Pfam" id="PF17784">
    <property type="entry name" value="Sulfotransfer_4"/>
    <property type="match status" value="1"/>
</dbReference>
<comment type="caution">
    <text evidence="2">The sequence shown here is derived from an EMBL/GenBank/DDBJ whole genome shotgun (WGS) entry which is preliminary data.</text>
</comment>
<organism evidence="2 3">
    <name type="scientific">Xylaria arbuscula</name>
    <dbReference type="NCBI Taxonomy" id="114810"/>
    <lineage>
        <taxon>Eukaryota</taxon>
        <taxon>Fungi</taxon>
        <taxon>Dikarya</taxon>
        <taxon>Ascomycota</taxon>
        <taxon>Pezizomycotina</taxon>
        <taxon>Sordariomycetes</taxon>
        <taxon>Xylariomycetidae</taxon>
        <taxon>Xylariales</taxon>
        <taxon>Xylariaceae</taxon>
        <taxon>Xylaria</taxon>
    </lineage>
</organism>
<name>A0A9W8NH70_9PEZI</name>
<dbReference type="Gene3D" id="3.40.50.300">
    <property type="entry name" value="P-loop containing nucleotide triphosphate hydrolases"/>
    <property type="match status" value="1"/>
</dbReference>
<accession>A0A9W8NH70</accession>
<keyword evidence="3" id="KW-1185">Reference proteome</keyword>
<sequence>MGGVASIPTNPSRRVQVISAGYSRTGTVSMSLALEKLLKGPILHGGTQILTRDDDYCLTWLKAYEAREAGDKQETLKLVRKATVGFVGTADLPPADFMAEMVELYPNAKVVLVKRDATKWWNSISALTSRTTPSWLGTILAPIPGWRHLATFAQVYSRSTLRLAGLDDPKASPTDLIKHGGPHILEAHEAKVRSLVPKDQLLEMDLKDGWEPLCKFLGVPVPDEPFPRANDAKAADKYATGVLLKVLLVWLFLFTGVGAIVYFGVLQWRGREEVRGNIRSKLDYDSGGLVHATCGAGAEGKDTAPTNDVL</sequence>
<dbReference type="InterPro" id="IPR027417">
    <property type="entry name" value="P-loop_NTPase"/>
</dbReference>
<protein>
    <submittedName>
        <fullName evidence="2">Uncharacterized protein</fullName>
    </submittedName>
</protein>
<dbReference type="PANTHER" id="PTHR36978:SF3">
    <property type="entry name" value="P-LOOP CONTAINING NUCLEOSIDE TRIPHOSPHATE HYDROLASE PROTEIN"/>
    <property type="match status" value="1"/>
</dbReference>
<dbReference type="SUPFAM" id="SSF52540">
    <property type="entry name" value="P-loop containing nucleoside triphosphate hydrolases"/>
    <property type="match status" value="1"/>
</dbReference>
<evidence type="ECO:0000256" key="1">
    <source>
        <dbReference type="SAM" id="Phobius"/>
    </source>
</evidence>
<feature type="transmembrane region" description="Helical" evidence="1">
    <location>
        <begin position="242"/>
        <end position="265"/>
    </location>
</feature>